<dbReference type="Proteomes" id="UP001058120">
    <property type="component" value="Chromosome"/>
</dbReference>
<dbReference type="PANTHER" id="PTHR22777">
    <property type="entry name" value="HEMOLYSIN-RELATED"/>
    <property type="match status" value="1"/>
</dbReference>
<evidence type="ECO:0000259" key="7">
    <source>
        <dbReference type="PROSITE" id="PS51371"/>
    </source>
</evidence>
<keyword evidence="9" id="KW-1185">Reference proteome</keyword>
<dbReference type="InterPro" id="IPR005170">
    <property type="entry name" value="Transptr-assoc_dom"/>
</dbReference>
<dbReference type="SUPFAM" id="SSF54631">
    <property type="entry name" value="CBS-domain pair"/>
    <property type="match status" value="1"/>
</dbReference>
<accession>A0ABY5XYR1</accession>
<dbReference type="EMBL" id="CP065938">
    <property type="protein sequence ID" value="UWX05029.1"/>
    <property type="molecule type" value="Genomic_DNA"/>
</dbReference>
<dbReference type="SMART" id="SM01091">
    <property type="entry name" value="CorC_HlyC"/>
    <property type="match status" value="1"/>
</dbReference>
<keyword evidence="3" id="KW-0472">Membrane</keyword>
<protein>
    <submittedName>
        <fullName evidence="8">HlyC/CorC family transporter</fullName>
    </submittedName>
</protein>
<evidence type="ECO:0000256" key="6">
    <source>
        <dbReference type="PROSITE-ProRule" id="PRU00703"/>
    </source>
</evidence>
<dbReference type="SMART" id="SM00116">
    <property type="entry name" value="CBS"/>
    <property type="match status" value="2"/>
</dbReference>
<dbReference type="RefSeq" id="WP_334314588.1">
    <property type="nucleotide sequence ID" value="NZ_CP065938.1"/>
</dbReference>
<evidence type="ECO:0000256" key="4">
    <source>
        <dbReference type="ARBA" id="ARBA00022737"/>
    </source>
</evidence>
<evidence type="ECO:0000256" key="3">
    <source>
        <dbReference type="ARBA" id="ARBA00022475"/>
    </source>
</evidence>
<keyword evidence="3" id="KW-1003">Cell membrane</keyword>
<dbReference type="Gene3D" id="3.30.465.10">
    <property type="match status" value="1"/>
</dbReference>
<dbReference type="InterPro" id="IPR036318">
    <property type="entry name" value="FAD-bd_PCMH-like_sf"/>
</dbReference>
<dbReference type="InterPro" id="IPR016169">
    <property type="entry name" value="FAD-bd_PCMH_sub2"/>
</dbReference>
<keyword evidence="4" id="KW-0677">Repeat</keyword>
<name>A0ABY5XYR1_9BACT</name>
<evidence type="ECO:0000256" key="2">
    <source>
        <dbReference type="ARBA" id="ARBA00006337"/>
    </source>
</evidence>
<feature type="domain" description="CBS" evidence="7">
    <location>
        <begin position="127"/>
        <end position="184"/>
    </location>
</feature>
<dbReference type="Pfam" id="PF03471">
    <property type="entry name" value="CorC_HlyC"/>
    <property type="match status" value="1"/>
</dbReference>
<dbReference type="PROSITE" id="PS51371">
    <property type="entry name" value="CBS"/>
    <property type="match status" value="2"/>
</dbReference>
<dbReference type="SUPFAM" id="SSF56176">
    <property type="entry name" value="FAD-binding/transporter-associated domain-like"/>
    <property type="match status" value="1"/>
</dbReference>
<dbReference type="PANTHER" id="PTHR22777:SF32">
    <property type="entry name" value="UPF0053 INNER MEMBRANE PROTEIN YFJD"/>
    <property type="match status" value="1"/>
</dbReference>
<dbReference type="InterPro" id="IPR044751">
    <property type="entry name" value="Ion_transp-like_CBS"/>
</dbReference>
<dbReference type="InterPro" id="IPR000644">
    <property type="entry name" value="CBS_dom"/>
</dbReference>
<dbReference type="Gene3D" id="3.10.580.10">
    <property type="entry name" value="CBS-domain"/>
    <property type="match status" value="1"/>
</dbReference>
<evidence type="ECO:0000313" key="8">
    <source>
        <dbReference type="EMBL" id="UWX05029.1"/>
    </source>
</evidence>
<reference evidence="8" key="1">
    <citation type="submission" date="2020-12" db="EMBL/GenBank/DDBJ databases">
        <title>Taurinivorans muris gen. nov., sp. nov., fundamental and realized metabolic niche of a ubiquitous sulfidogenic bacterium in the murine intestine.</title>
        <authorList>
            <person name="Ye H."/>
            <person name="Hanson B.T."/>
            <person name="Loy A."/>
        </authorList>
    </citation>
    <scope>NUCLEOTIDE SEQUENCE</scope>
    <source>
        <strain evidence="8">LT0009</strain>
    </source>
</reference>
<dbReference type="InterPro" id="IPR046342">
    <property type="entry name" value="CBS_dom_sf"/>
</dbReference>
<keyword evidence="5 6" id="KW-0129">CBS domain</keyword>
<sequence length="278" mass="31422">MDGDSQRSMWDKITHLFGKAEDNLEQAIMEARDEGDVEAEESNMLLSILELGEKQVQEIMTPRTDITCLASETTIQEAARCILDNGHSRIPVYKDTKDNIIGIIYAKDLLTYLVGDNHNFDDHVNKIMRQPFFIPETKISAELLQEFRSRKNHIAIVVDEYGGTSGLITIEDLLEVIVGDIEDEFDAPKEEDIQKITDEQYLLHGRAMLDDLNDIDIPVSSDEVDTIGGYLSLQAGHVPLVNEEFTVGEWKFTVIEADTKQIHKISAQKIAEQTLEDE</sequence>
<comment type="similarity">
    <text evidence="2">Belongs to the UPF0053 family.</text>
</comment>
<feature type="domain" description="CBS" evidence="7">
    <location>
        <begin position="60"/>
        <end position="120"/>
    </location>
</feature>
<evidence type="ECO:0000313" key="9">
    <source>
        <dbReference type="Proteomes" id="UP001058120"/>
    </source>
</evidence>
<proteinExistence type="inferred from homology"/>
<organism evidence="8 9">
    <name type="scientific">Taurinivorans muris</name>
    <dbReference type="NCBI Taxonomy" id="2787751"/>
    <lineage>
        <taxon>Bacteria</taxon>
        <taxon>Pseudomonadati</taxon>
        <taxon>Thermodesulfobacteriota</taxon>
        <taxon>Desulfovibrionia</taxon>
        <taxon>Desulfovibrionales</taxon>
        <taxon>Desulfovibrionaceae</taxon>
        <taxon>Taurinivorans</taxon>
    </lineage>
</organism>
<dbReference type="Pfam" id="PF00571">
    <property type="entry name" value="CBS"/>
    <property type="match status" value="2"/>
</dbReference>
<evidence type="ECO:0000256" key="1">
    <source>
        <dbReference type="ARBA" id="ARBA00004651"/>
    </source>
</evidence>
<evidence type="ECO:0000256" key="5">
    <source>
        <dbReference type="ARBA" id="ARBA00023122"/>
    </source>
</evidence>
<comment type="subcellular location">
    <subcellularLocation>
        <location evidence="1">Cell membrane</location>
        <topology evidence="1">Multi-pass membrane protein</topology>
    </subcellularLocation>
</comment>
<dbReference type="CDD" id="cd04590">
    <property type="entry name" value="CBS_pair_CorC_HlyC_assoc"/>
    <property type="match status" value="1"/>
</dbReference>
<gene>
    <name evidence="8" type="ORF">JBF11_05970</name>
</gene>